<evidence type="ECO:0000313" key="3">
    <source>
        <dbReference type="EMBL" id="HJB37622.1"/>
    </source>
</evidence>
<evidence type="ECO:0000313" key="4">
    <source>
        <dbReference type="Proteomes" id="UP000824214"/>
    </source>
</evidence>
<feature type="transmembrane region" description="Helical" evidence="1">
    <location>
        <begin position="32"/>
        <end position="55"/>
    </location>
</feature>
<evidence type="ECO:0000256" key="1">
    <source>
        <dbReference type="SAM" id="Phobius"/>
    </source>
</evidence>
<evidence type="ECO:0000259" key="2">
    <source>
        <dbReference type="Pfam" id="PF05569"/>
    </source>
</evidence>
<dbReference type="Pfam" id="PF05569">
    <property type="entry name" value="Peptidase_M56"/>
    <property type="match status" value="1"/>
</dbReference>
<name>A0A9D2RYN0_9FIRM</name>
<feature type="transmembrane region" description="Helical" evidence="1">
    <location>
        <begin position="296"/>
        <end position="316"/>
    </location>
</feature>
<reference evidence="3" key="1">
    <citation type="journal article" date="2021" name="PeerJ">
        <title>Extensive microbial diversity within the chicken gut microbiome revealed by metagenomics and culture.</title>
        <authorList>
            <person name="Gilroy R."/>
            <person name="Ravi A."/>
            <person name="Getino M."/>
            <person name="Pursley I."/>
            <person name="Horton D.L."/>
            <person name="Alikhan N.F."/>
            <person name="Baker D."/>
            <person name="Gharbi K."/>
            <person name="Hall N."/>
            <person name="Watson M."/>
            <person name="Adriaenssens E.M."/>
            <person name="Foster-Nyarko E."/>
            <person name="Jarju S."/>
            <person name="Secka A."/>
            <person name="Antonio M."/>
            <person name="Oren A."/>
            <person name="Chaudhuri R.R."/>
            <person name="La Ragione R."/>
            <person name="Hildebrand F."/>
            <person name="Pallen M.J."/>
        </authorList>
    </citation>
    <scope>NUCLEOTIDE SEQUENCE</scope>
    <source>
        <strain evidence="3">ChiBcolR8-3208</strain>
    </source>
</reference>
<dbReference type="PANTHER" id="PTHR34978">
    <property type="entry name" value="POSSIBLE SENSOR-TRANSDUCER PROTEIN BLAR"/>
    <property type="match status" value="1"/>
</dbReference>
<feature type="domain" description="Peptidase M56" evidence="2">
    <location>
        <begin position="86"/>
        <end position="284"/>
    </location>
</feature>
<dbReference type="InterPro" id="IPR008756">
    <property type="entry name" value="Peptidase_M56"/>
</dbReference>
<proteinExistence type="predicted"/>
<organism evidence="3 4">
    <name type="scientific">Candidatus Acutalibacter ornithocaccae</name>
    <dbReference type="NCBI Taxonomy" id="2838416"/>
    <lineage>
        <taxon>Bacteria</taxon>
        <taxon>Bacillati</taxon>
        <taxon>Bacillota</taxon>
        <taxon>Clostridia</taxon>
        <taxon>Eubacteriales</taxon>
        <taxon>Acutalibacteraceae</taxon>
        <taxon>Acutalibacter</taxon>
    </lineage>
</organism>
<dbReference type="Proteomes" id="UP000824214">
    <property type="component" value="Unassembled WGS sequence"/>
</dbReference>
<comment type="caution">
    <text evidence="3">The sequence shown here is derived from an EMBL/GenBank/DDBJ whole genome shotgun (WGS) entry which is preliminary data.</text>
</comment>
<reference evidence="3" key="2">
    <citation type="submission" date="2021-04" db="EMBL/GenBank/DDBJ databases">
        <authorList>
            <person name="Gilroy R."/>
        </authorList>
    </citation>
    <scope>NUCLEOTIDE SEQUENCE</scope>
    <source>
        <strain evidence="3">ChiBcolR8-3208</strain>
    </source>
</reference>
<keyword evidence="1" id="KW-1133">Transmembrane helix</keyword>
<dbReference type="EMBL" id="DWXZ01000128">
    <property type="protein sequence ID" value="HJB37622.1"/>
    <property type="molecule type" value="Genomic_DNA"/>
</dbReference>
<sequence length="380" mass="43345">MSITPYSLFTAVLWSSAFILLLYFFRKNTRLLALTGVTPLLFLILGTALRCLFPIEFLHFTNVVRLEGLVAGLFRALRAPLGQLPLQVWEALLLVWAAGSLGLAARTGFGAWKFHKKLRSYEPLEDSRIERLAQQAARELDMPAPLLIQTLRADTPVIAGLLRPVILLPCYHYTDEEYRYVFLHELCHWKNHDMWVKLFVEVFCILFWWNPLVYLLKKDLARALELKCDGAVLKHAGMQAALDYQEVLVKTLVSSHKQKNKGFSSYRVTELVSSQKEDILQRVELILQARQRHRKVAPLALAGIMALLLVCSYSVVVQPAYYPSMEEITEGQYTPVTTWNSWLAQESDGDYILYCKGEEPIPVSDKTAGIMLDQGFPLRQ</sequence>
<keyword evidence="1" id="KW-0812">Transmembrane</keyword>
<feature type="transmembrane region" description="Helical" evidence="1">
    <location>
        <begin position="6"/>
        <end position="25"/>
    </location>
</feature>
<dbReference type="AlphaFoldDB" id="A0A9D2RYN0"/>
<dbReference type="InterPro" id="IPR052173">
    <property type="entry name" value="Beta-lactam_resp_regulator"/>
</dbReference>
<dbReference type="CDD" id="cd07341">
    <property type="entry name" value="M56_BlaR1_MecR1_like"/>
    <property type="match status" value="1"/>
</dbReference>
<accession>A0A9D2RYN0</accession>
<gene>
    <name evidence="3" type="ORF">H9942_06090</name>
</gene>
<dbReference type="PANTHER" id="PTHR34978:SF3">
    <property type="entry name" value="SLR0241 PROTEIN"/>
    <property type="match status" value="1"/>
</dbReference>
<protein>
    <submittedName>
        <fullName evidence="3">M56 family metallopeptidase</fullName>
    </submittedName>
</protein>
<feature type="transmembrane region" description="Helical" evidence="1">
    <location>
        <begin position="88"/>
        <end position="109"/>
    </location>
</feature>
<keyword evidence="1" id="KW-0472">Membrane</keyword>